<feature type="transmembrane region" description="Helical" evidence="8">
    <location>
        <begin position="110"/>
        <end position="128"/>
    </location>
</feature>
<proteinExistence type="predicted"/>
<evidence type="ECO:0000256" key="5">
    <source>
        <dbReference type="ARBA" id="ARBA00022692"/>
    </source>
</evidence>
<dbReference type="GO" id="GO:0005886">
    <property type="term" value="C:plasma membrane"/>
    <property type="evidence" value="ECO:0007669"/>
    <property type="project" value="UniProtKB-SubCell"/>
</dbReference>
<dbReference type="InterPro" id="IPR050297">
    <property type="entry name" value="LipidA_mod_glycosyltrf_83"/>
</dbReference>
<keyword evidence="4" id="KW-0808">Transferase</keyword>
<name>A0A382LNX1_9ZZZZ</name>
<evidence type="ECO:0000256" key="2">
    <source>
        <dbReference type="ARBA" id="ARBA00022475"/>
    </source>
</evidence>
<gene>
    <name evidence="10" type="ORF">METZ01_LOCUS291100</name>
</gene>
<keyword evidence="2" id="KW-1003">Cell membrane</keyword>
<evidence type="ECO:0000313" key="10">
    <source>
        <dbReference type="EMBL" id="SVC38246.1"/>
    </source>
</evidence>
<evidence type="ECO:0000256" key="6">
    <source>
        <dbReference type="ARBA" id="ARBA00022989"/>
    </source>
</evidence>
<evidence type="ECO:0000256" key="8">
    <source>
        <dbReference type="SAM" id="Phobius"/>
    </source>
</evidence>
<comment type="subcellular location">
    <subcellularLocation>
        <location evidence="1">Cell membrane</location>
        <topology evidence="1">Multi-pass membrane protein</topology>
    </subcellularLocation>
</comment>
<feature type="transmembrane region" description="Helical" evidence="8">
    <location>
        <begin position="204"/>
        <end position="224"/>
    </location>
</feature>
<dbReference type="GO" id="GO:0016763">
    <property type="term" value="F:pentosyltransferase activity"/>
    <property type="evidence" value="ECO:0007669"/>
    <property type="project" value="TreeGrafter"/>
</dbReference>
<evidence type="ECO:0000259" key="9">
    <source>
        <dbReference type="Pfam" id="PF13231"/>
    </source>
</evidence>
<feature type="transmembrane region" description="Helical" evidence="8">
    <location>
        <begin position="82"/>
        <end position="103"/>
    </location>
</feature>
<feature type="transmembrane region" description="Helical" evidence="8">
    <location>
        <begin position="162"/>
        <end position="192"/>
    </location>
</feature>
<evidence type="ECO:0000256" key="7">
    <source>
        <dbReference type="ARBA" id="ARBA00023136"/>
    </source>
</evidence>
<feature type="transmembrane region" description="Helical" evidence="8">
    <location>
        <begin position="262"/>
        <end position="283"/>
    </location>
</feature>
<dbReference type="GO" id="GO:0008610">
    <property type="term" value="P:lipid biosynthetic process"/>
    <property type="evidence" value="ECO:0007669"/>
    <property type="project" value="UniProtKB-ARBA"/>
</dbReference>
<sequence length="314" mass="36420">MLKKSFQLNPYAFLLALMVIAFFLRYQSIVDQSYWMDELYSAARSMPNKAFFDVYYWGPDPHPPFHYILLWGAYNIFGFSEFVGRGLSVFAGTLMVPAVYYLGKEIFNRNTGFLAAIAVTFNPVLLYFSIEVRAYEFLSLFSVLSTYLLIKNSLNPKIIISFLYFASLLILINLHFFGFLILIAHLFAYIIYQFKTSNSKEAKFIILPILLSSLSYIPLLGLALEIASSGPTWIEPVPIFSFIQNTFSYFIFGATFENLNLLNFLLGNILFIYLMLFFIFAFREVNNYKYIFIFFIFIFIFISSIFIGLIINPI</sequence>
<keyword evidence="7 8" id="KW-0472">Membrane</keyword>
<organism evidence="10">
    <name type="scientific">marine metagenome</name>
    <dbReference type="NCBI Taxonomy" id="408172"/>
    <lineage>
        <taxon>unclassified sequences</taxon>
        <taxon>metagenomes</taxon>
        <taxon>ecological metagenomes</taxon>
    </lineage>
</organism>
<reference evidence="10" key="1">
    <citation type="submission" date="2018-05" db="EMBL/GenBank/DDBJ databases">
        <authorList>
            <person name="Lanie J.A."/>
            <person name="Ng W.-L."/>
            <person name="Kazmierczak K.M."/>
            <person name="Andrzejewski T.M."/>
            <person name="Davidsen T.M."/>
            <person name="Wayne K.J."/>
            <person name="Tettelin H."/>
            <person name="Glass J.I."/>
            <person name="Rusch D."/>
            <person name="Podicherti R."/>
            <person name="Tsui H.-C.T."/>
            <person name="Winkler M.E."/>
        </authorList>
    </citation>
    <scope>NUCLEOTIDE SEQUENCE</scope>
</reference>
<feature type="transmembrane region" description="Helical" evidence="8">
    <location>
        <begin position="236"/>
        <end position="256"/>
    </location>
</feature>
<dbReference type="Pfam" id="PF13231">
    <property type="entry name" value="PMT_2"/>
    <property type="match status" value="1"/>
</dbReference>
<feature type="non-terminal residue" evidence="10">
    <location>
        <position position="314"/>
    </location>
</feature>
<dbReference type="AlphaFoldDB" id="A0A382LNX1"/>
<dbReference type="InterPro" id="IPR038731">
    <property type="entry name" value="RgtA/B/C-like"/>
</dbReference>
<keyword evidence="5 8" id="KW-0812">Transmembrane</keyword>
<evidence type="ECO:0000256" key="4">
    <source>
        <dbReference type="ARBA" id="ARBA00022679"/>
    </source>
</evidence>
<feature type="domain" description="Glycosyltransferase RgtA/B/C/D-like" evidence="9">
    <location>
        <begin position="62"/>
        <end position="207"/>
    </location>
</feature>
<dbReference type="EMBL" id="UINC01088220">
    <property type="protein sequence ID" value="SVC38246.1"/>
    <property type="molecule type" value="Genomic_DNA"/>
</dbReference>
<keyword evidence="3" id="KW-0328">Glycosyltransferase</keyword>
<protein>
    <recommendedName>
        <fullName evidence="9">Glycosyltransferase RgtA/B/C/D-like domain-containing protein</fullName>
    </recommendedName>
</protein>
<feature type="transmembrane region" description="Helical" evidence="8">
    <location>
        <begin position="290"/>
        <end position="311"/>
    </location>
</feature>
<dbReference type="PANTHER" id="PTHR33908">
    <property type="entry name" value="MANNOSYLTRANSFERASE YKCB-RELATED"/>
    <property type="match status" value="1"/>
</dbReference>
<accession>A0A382LNX1</accession>
<dbReference type="PANTHER" id="PTHR33908:SF11">
    <property type="entry name" value="MEMBRANE PROTEIN"/>
    <property type="match status" value="1"/>
</dbReference>
<keyword evidence="6 8" id="KW-1133">Transmembrane helix</keyword>
<evidence type="ECO:0000256" key="1">
    <source>
        <dbReference type="ARBA" id="ARBA00004651"/>
    </source>
</evidence>
<evidence type="ECO:0000256" key="3">
    <source>
        <dbReference type="ARBA" id="ARBA00022676"/>
    </source>
</evidence>
<feature type="transmembrane region" description="Helical" evidence="8">
    <location>
        <begin position="12"/>
        <end position="30"/>
    </location>
</feature>